<reference evidence="1 2" key="1">
    <citation type="submission" date="2021-12" db="EMBL/GenBank/DDBJ databases">
        <title>Genome sequencing of bacteria with rrn-lacking chromosome and rrn-plasmid.</title>
        <authorList>
            <person name="Anda M."/>
            <person name="Iwasaki W."/>
        </authorList>
    </citation>
    <scope>NUCLEOTIDE SEQUENCE [LARGE SCALE GENOMIC DNA]</scope>
    <source>
        <strain evidence="1 2">DSM 100852</strain>
        <plasmid evidence="1 2">pFA5</plasmid>
    </source>
</reference>
<geneLocation type="plasmid" evidence="1 2">
    <name>pFA5</name>
</geneLocation>
<protein>
    <submittedName>
        <fullName evidence="1">Uncharacterized protein</fullName>
    </submittedName>
</protein>
<evidence type="ECO:0000313" key="1">
    <source>
        <dbReference type="EMBL" id="BDD12582.1"/>
    </source>
</evidence>
<dbReference type="EMBL" id="AP025319">
    <property type="protein sequence ID" value="BDD12582.1"/>
    <property type="molecule type" value="Genomic_DNA"/>
</dbReference>
<keyword evidence="2" id="KW-1185">Reference proteome</keyword>
<dbReference type="KEGG" id="fax:FUAX_50140"/>
<dbReference type="AlphaFoldDB" id="A0AAU9CXP8"/>
<sequence>MLYQIKNDLRIKLNQVDLPEDYFADSVNSIYNLECSNFRNYKLDLTKLILSCQGKLTDFASQVFCTNGI</sequence>
<name>A0AAU9CXP8_9BACT</name>
<accession>A0AAU9CXP8</accession>
<organism evidence="1 2">
    <name type="scientific">Fulvitalea axinellae</name>
    <dbReference type="NCBI Taxonomy" id="1182444"/>
    <lineage>
        <taxon>Bacteria</taxon>
        <taxon>Pseudomonadati</taxon>
        <taxon>Bacteroidota</taxon>
        <taxon>Cytophagia</taxon>
        <taxon>Cytophagales</taxon>
        <taxon>Persicobacteraceae</taxon>
        <taxon>Fulvitalea</taxon>
    </lineage>
</organism>
<evidence type="ECO:0000313" key="2">
    <source>
        <dbReference type="Proteomes" id="UP001348817"/>
    </source>
</evidence>
<keyword evidence="1" id="KW-0614">Plasmid</keyword>
<gene>
    <name evidence="1" type="ORF">FUAX_50140</name>
</gene>
<proteinExistence type="predicted"/>
<dbReference type="Proteomes" id="UP001348817">
    <property type="component" value="Plasmid pFA5"/>
</dbReference>